<evidence type="ECO:0000313" key="3">
    <source>
        <dbReference type="Proteomes" id="UP001479436"/>
    </source>
</evidence>
<dbReference type="SUPFAM" id="SSF50978">
    <property type="entry name" value="WD40 repeat-like"/>
    <property type="match status" value="1"/>
</dbReference>
<dbReference type="EMBL" id="JASJQH010000009">
    <property type="protein sequence ID" value="KAK9768665.1"/>
    <property type="molecule type" value="Genomic_DNA"/>
</dbReference>
<keyword evidence="3" id="KW-1185">Reference proteome</keyword>
<feature type="region of interest" description="Disordered" evidence="1">
    <location>
        <begin position="1"/>
        <end position="33"/>
    </location>
</feature>
<reference evidence="2 3" key="1">
    <citation type="submission" date="2023-04" db="EMBL/GenBank/DDBJ databases">
        <title>Genome of Basidiobolus ranarum AG-B5.</title>
        <authorList>
            <person name="Stajich J.E."/>
            <person name="Carter-House D."/>
            <person name="Gryganskyi A."/>
        </authorList>
    </citation>
    <scope>NUCLEOTIDE SEQUENCE [LARGE SCALE GENOMIC DNA]</scope>
    <source>
        <strain evidence="2 3">AG-B5</strain>
    </source>
</reference>
<dbReference type="InterPro" id="IPR036322">
    <property type="entry name" value="WD40_repeat_dom_sf"/>
</dbReference>
<comment type="caution">
    <text evidence="2">The sequence shown here is derived from an EMBL/GenBank/DDBJ whole genome shotgun (WGS) entry which is preliminary data.</text>
</comment>
<protein>
    <submittedName>
        <fullName evidence="2">Uncharacterized protein</fullName>
    </submittedName>
</protein>
<organism evidence="2 3">
    <name type="scientific">Basidiobolus ranarum</name>
    <dbReference type="NCBI Taxonomy" id="34480"/>
    <lineage>
        <taxon>Eukaryota</taxon>
        <taxon>Fungi</taxon>
        <taxon>Fungi incertae sedis</taxon>
        <taxon>Zoopagomycota</taxon>
        <taxon>Entomophthoromycotina</taxon>
        <taxon>Basidiobolomycetes</taxon>
        <taxon>Basidiobolales</taxon>
        <taxon>Basidiobolaceae</taxon>
        <taxon>Basidiobolus</taxon>
    </lineage>
</organism>
<name>A0ABR2X4J6_9FUNG</name>
<proteinExistence type="predicted"/>
<evidence type="ECO:0000256" key="1">
    <source>
        <dbReference type="SAM" id="MobiDB-lite"/>
    </source>
</evidence>
<sequence length="335" mass="37123">MSNSTEPLEEVPTPDYNENIPPTKRKKPSEVEQESTFSCTQVWNRWLDQNINTLVVGKMFADQAEADVILGTDTGNIIVINSNKKDVILDTKADAIQTLLLHDVTRLGGSELLAGDSQGTIITFCREQILSKQSFGSSVKCLEVYFDALNGFEIVSGDVSGVITAFLPHWRLWRISLYDETFKLPRAYLNDTDDPAIRCLLSVILPDVHGVDTHFILACDGSPYVHFLQKGTLTKSLELPSLINCMCYGYFTENDAPEKALQVALGGNDGNVYILENFKVSKHINIDHPVTNVKRLKAEGATDILLCTGHMNGAQLYKDGKVDIYSMVSSYAACY</sequence>
<dbReference type="Proteomes" id="UP001479436">
    <property type="component" value="Unassembled WGS sequence"/>
</dbReference>
<accession>A0ABR2X4J6</accession>
<gene>
    <name evidence="2" type="ORF">K7432_000500</name>
</gene>
<evidence type="ECO:0000313" key="2">
    <source>
        <dbReference type="EMBL" id="KAK9768665.1"/>
    </source>
</evidence>